<dbReference type="AlphaFoldDB" id="A0A1E4T9X5"/>
<feature type="active site" description="Charge relay system" evidence="5">
    <location>
        <position position="184"/>
    </location>
</feature>
<feature type="active site" description="Acyl-ester intermediate" evidence="5">
    <location>
        <position position="208"/>
    </location>
</feature>
<evidence type="ECO:0000256" key="3">
    <source>
        <dbReference type="ARBA" id="ARBA00012922"/>
    </source>
</evidence>
<dbReference type="EC" id="3.5.1.4" evidence="3"/>
<feature type="binding site" evidence="6">
    <location>
        <position position="184"/>
    </location>
    <ligand>
        <name>substrate</name>
    </ligand>
</feature>
<dbReference type="PANTHER" id="PTHR46072:SF10">
    <property type="entry name" value="ACETAMIDASE"/>
    <property type="match status" value="1"/>
</dbReference>
<dbReference type="InterPro" id="IPR036928">
    <property type="entry name" value="AS_sf"/>
</dbReference>
<name>A0A1E4T9X5_9ASCO</name>
<evidence type="ECO:0000259" key="7">
    <source>
        <dbReference type="Pfam" id="PF01425"/>
    </source>
</evidence>
<feature type="domain" description="Amidase" evidence="7">
    <location>
        <begin position="59"/>
        <end position="531"/>
    </location>
</feature>
<dbReference type="Proteomes" id="UP000095023">
    <property type="component" value="Unassembled WGS sequence"/>
</dbReference>
<organism evidence="8 9">
    <name type="scientific">Tortispora caseinolytica NRRL Y-17796</name>
    <dbReference type="NCBI Taxonomy" id="767744"/>
    <lineage>
        <taxon>Eukaryota</taxon>
        <taxon>Fungi</taxon>
        <taxon>Dikarya</taxon>
        <taxon>Ascomycota</taxon>
        <taxon>Saccharomycotina</taxon>
        <taxon>Trigonopsidomycetes</taxon>
        <taxon>Trigonopsidales</taxon>
        <taxon>Trigonopsidaceae</taxon>
        <taxon>Tortispora</taxon>
    </lineage>
</organism>
<dbReference type="PANTHER" id="PTHR46072">
    <property type="entry name" value="AMIDASE-RELATED-RELATED"/>
    <property type="match status" value="1"/>
</dbReference>
<evidence type="ECO:0000313" key="9">
    <source>
        <dbReference type="Proteomes" id="UP000095023"/>
    </source>
</evidence>
<gene>
    <name evidence="8" type="ORF">CANCADRAFT_124420</name>
</gene>
<accession>A0A1E4T9X5</accession>
<keyword evidence="4" id="KW-0378">Hydrolase</keyword>
<sequence length="553" mass="60515">MFAHKKIVAAKKAEREDRLNTVSSDYQGPITPAEKTILNLEASEVISKVQSGDVSAATVLHAYGKQTIAAQNHCNPVTEVMFGAPDRYADKLAAKAKSGPLAGFPVSLKDTANVPGYDSCMGYSALAFKPAKTKGAIIQILEDAGAVPFVKTNVPLTLLSFESYNDVWGNTENPHVAGYSSGGSTGGEAALLAYGGSRLGVGTDVAGSVRVPAHYSGIYSLKCTSGRFPKAGNNTSMPGQDGIPAVYSPMCRTLADLSFFTKVIIDMKPWNYDYTVTPLPWKEPELPAKLKIGLMATDTITPLSPACERALSMATEALRKQGHEIIEFVPPRAADALNIGTKLLTSDALKTCSKNIMWGGSNDNFVAYAKRWYSLPKFLKKIYVWWVRYVRKDPIWATLADAAELTGSEFWQYVYQRETYKAEFYSKYKESGIDYLITAPAATPAYPCYTGWSANAACLYTFLFNIVDYPAGIMPVTHVDKDKDQYPETFSLKKLNGVAKGVHRYYDPVKMHGLPVGVQVVGRRFDEEGVLAVMQKIYNGLEQMGQSYELLNA</sequence>
<evidence type="ECO:0000256" key="1">
    <source>
        <dbReference type="ARBA" id="ARBA00001311"/>
    </source>
</evidence>
<evidence type="ECO:0000256" key="6">
    <source>
        <dbReference type="PIRSR" id="PIRSR001221-2"/>
    </source>
</evidence>
<evidence type="ECO:0000313" key="8">
    <source>
        <dbReference type="EMBL" id="ODV88556.1"/>
    </source>
</evidence>
<dbReference type="GO" id="GO:0004040">
    <property type="term" value="F:amidase activity"/>
    <property type="evidence" value="ECO:0007669"/>
    <property type="project" value="UniProtKB-EC"/>
</dbReference>
<dbReference type="PIRSF" id="PIRSF001221">
    <property type="entry name" value="Amidase_fungi"/>
    <property type="match status" value="1"/>
</dbReference>
<dbReference type="SUPFAM" id="SSF75304">
    <property type="entry name" value="Amidase signature (AS) enzymes"/>
    <property type="match status" value="1"/>
</dbReference>
<feature type="binding site" evidence="6">
    <location>
        <begin position="205"/>
        <end position="208"/>
    </location>
    <ligand>
        <name>substrate</name>
    </ligand>
</feature>
<keyword evidence="9" id="KW-1185">Reference proteome</keyword>
<evidence type="ECO:0000256" key="2">
    <source>
        <dbReference type="ARBA" id="ARBA00009199"/>
    </source>
</evidence>
<dbReference type="FunFam" id="3.90.1300.10:FF:000003">
    <property type="entry name" value="Amidase signature enzyme"/>
    <property type="match status" value="1"/>
</dbReference>
<protein>
    <recommendedName>
        <fullName evidence="3">amidase</fullName>
        <ecNumber evidence="3">3.5.1.4</ecNumber>
    </recommendedName>
</protein>
<dbReference type="Gene3D" id="3.90.1300.10">
    <property type="entry name" value="Amidase signature (AS) domain"/>
    <property type="match status" value="1"/>
</dbReference>
<feature type="binding site" evidence="6">
    <location>
        <position position="158"/>
    </location>
    <ligand>
        <name>substrate</name>
    </ligand>
</feature>
<feature type="active site" description="Charge relay system" evidence="5">
    <location>
        <position position="109"/>
    </location>
</feature>
<evidence type="ECO:0000256" key="4">
    <source>
        <dbReference type="ARBA" id="ARBA00022801"/>
    </source>
</evidence>
<dbReference type="OrthoDB" id="6428749at2759"/>
<dbReference type="Pfam" id="PF01425">
    <property type="entry name" value="Amidase"/>
    <property type="match status" value="1"/>
</dbReference>
<proteinExistence type="inferred from homology"/>
<reference evidence="9" key="1">
    <citation type="submission" date="2016-02" db="EMBL/GenBank/DDBJ databases">
        <title>Comparative genomics of biotechnologically important yeasts.</title>
        <authorList>
            <consortium name="DOE Joint Genome Institute"/>
            <person name="Riley R."/>
            <person name="Haridas S."/>
            <person name="Wolfe K.H."/>
            <person name="Lopes M.R."/>
            <person name="Hittinger C.T."/>
            <person name="Goker M."/>
            <person name="Salamov A."/>
            <person name="Wisecaver J."/>
            <person name="Long T.M."/>
            <person name="Aerts A.L."/>
            <person name="Barry K."/>
            <person name="Choi C."/>
            <person name="Clum A."/>
            <person name="Coughlan A.Y."/>
            <person name="Deshpande S."/>
            <person name="Douglass A.P."/>
            <person name="Hanson S.J."/>
            <person name="Klenk H.-P."/>
            <person name="Labutti K."/>
            <person name="Lapidus A."/>
            <person name="Lindquist E."/>
            <person name="Lipzen A."/>
            <person name="Meier-Kolthoff J.P."/>
            <person name="Ohm R.A."/>
            <person name="Otillar R.P."/>
            <person name="Pangilinan J."/>
            <person name="Peng Y."/>
            <person name="Rokas A."/>
            <person name="Rosa C.A."/>
            <person name="Scheuner C."/>
            <person name="Sibirny A.A."/>
            <person name="Slot J.C."/>
            <person name="Stielow J.B."/>
            <person name="Sun H."/>
            <person name="Kurtzman C.P."/>
            <person name="Blackwell M."/>
            <person name="Jeffries T.W."/>
            <person name="Grigoriev I.V."/>
        </authorList>
    </citation>
    <scope>NUCLEOTIDE SEQUENCE [LARGE SCALE GENOMIC DNA]</scope>
    <source>
        <strain evidence="9">NRRL Y-17796</strain>
    </source>
</reference>
<comment type="catalytic activity">
    <reaction evidence="1">
        <text>a monocarboxylic acid amide + H2O = a monocarboxylate + NH4(+)</text>
        <dbReference type="Rhea" id="RHEA:12020"/>
        <dbReference type="ChEBI" id="CHEBI:15377"/>
        <dbReference type="ChEBI" id="CHEBI:28938"/>
        <dbReference type="ChEBI" id="CHEBI:35757"/>
        <dbReference type="ChEBI" id="CHEBI:83628"/>
        <dbReference type="EC" id="3.5.1.4"/>
    </reaction>
</comment>
<evidence type="ECO:0000256" key="5">
    <source>
        <dbReference type="PIRSR" id="PIRSR001221-1"/>
    </source>
</evidence>
<dbReference type="InterPro" id="IPR023631">
    <property type="entry name" value="Amidase_dom"/>
</dbReference>
<dbReference type="EMBL" id="KV453843">
    <property type="protein sequence ID" value="ODV88556.1"/>
    <property type="molecule type" value="Genomic_DNA"/>
</dbReference>
<comment type="similarity">
    <text evidence="2">Belongs to the amidase family.</text>
</comment>